<dbReference type="Proteomes" id="UP001497623">
    <property type="component" value="Unassembled WGS sequence"/>
</dbReference>
<gene>
    <name evidence="2" type="ORF">MNOR_LOCUS31811</name>
</gene>
<name>A0AAV2S4M9_MEGNR</name>
<feature type="chain" id="PRO_5043573281" evidence="1">
    <location>
        <begin position="18"/>
        <end position="179"/>
    </location>
</feature>
<comment type="caution">
    <text evidence="2">The sequence shown here is derived from an EMBL/GenBank/DDBJ whole genome shotgun (WGS) entry which is preliminary data.</text>
</comment>
<dbReference type="EMBL" id="CAXKWB010041830">
    <property type="protein sequence ID" value="CAL4157054.1"/>
    <property type="molecule type" value="Genomic_DNA"/>
</dbReference>
<sequence length="179" mass="21347">MILWFFFQCLWYSIVSLFKSNLAILNNQFTLNKLSSFCSFKCLTRYKGRSLHSVNNLTGCERKLTIIFLECLTSNKLSSFSSGHGHTWYKYFFLPFINCYFTRHELGAIFCHNCLSRYKNFWTISTGHYLTWNKPRPICSWEYLPSYKYSFFIFILKTMTGNKLNISRFIDNCLSKHKL</sequence>
<accession>A0AAV2S4M9</accession>
<evidence type="ECO:0000313" key="3">
    <source>
        <dbReference type="Proteomes" id="UP001497623"/>
    </source>
</evidence>
<feature type="signal peptide" evidence="1">
    <location>
        <begin position="1"/>
        <end position="17"/>
    </location>
</feature>
<evidence type="ECO:0000313" key="2">
    <source>
        <dbReference type="EMBL" id="CAL4157054.1"/>
    </source>
</evidence>
<protein>
    <submittedName>
        <fullName evidence="2">Uncharacterized protein</fullName>
    </submittedName>
</protein>
<keyword evidence="1" id="KW-0732">Signal</keyword>
<organism evidence="2 3">
    <name type="scientific">Meganyctiphanes norvegica</name>
    <name type="common">Northern krill</name>
    <name type="synonym">Thysanopoda norvegica</name>
    <dbReference type="NCBI Taxonomy" id="48144"/>
    <lineage>
        <taxon>Eukaryota</taxon>
        <taxon>Metazoa</taxon>
        <taxon>Ecdysozoa</taxon>
        <taxon>Arthropoda</taxon>
        <taxon>Crustacea</taxon>
        <taxon>Multicrustacea</taxon>
        <taxon>Malacostraca</taxon>
        <taxon>Eumalacostraca</taxon>
        <taxon>Eucarida</taxon>
        <taxon>Euphausiacea</taxon>
        <taxon>Euphausiidae</taxon>
        <taxon>Meganyctiphanes</taxon>
    </lineage>
</organism>
<keyword evidence="3" id="KW-1185">Reference proteome</keyword>
<proteinExistence type="predicted"/>
<dbReference type="AlphaFoldDB" id="A0AAV2S4M9"/>
<evidence type="ECO:0000256" key="1">
    <source>
        <dbReference type="SAM" id="SignalP"/>
    </source>
</evidence>
<reference evidence="2 3" key="1">
    <citation type="submission" date="2024-05" db="EMBL/GenBank/DDBJ databases">
        <authorList>
            <person name="Wallberg A."/>
        </authorList>
    </citation>
    <scope>NUCLEOTIDE SEQUENCE [LARGE SCALE GENOMIC DNA]</scope>
</reference>